<dbReference type="Pfam" id="PF01590">
    <property type="entry name" value="GAF"/>
    <property type="match status" value="1"/>
</dbReference>
<dbReference type="EMBL" id="JACJVJ010000001">
    <property type="protein sequence ID" value="MBC2776550.1"/>
    <property type="molecule type" value="Genomic_DNA"/>
</dbReference>
<dbReference type="SMART" id="SM00911">
    <property type="entry name" value="HWE_HK"/>
    <property type="match status" value="1"/>
</dbReference>
<dbReference type="Gene3D" id="3.30.565.10">
    <property type="entry name" value="Histidine kinase-like ATPase, C-terminal domain"/>
    <property type="match status" value="1"/>
</dbReference>
<accession>A0A842HX80</accession>
<evidence type="ECO:0000313" key="15">
    <source>
        <dbReference type="Proteomes" id="UP000564378"/>
    </source>
</evidence>
<keyword evidence="4" id="KW-0285">Flavoprotein</keyword>
<evidence type="ECO:0000313" key="14">
    <source>
        <dbReference type="EMBL" id="MBC2776550.1"/>
    </source>
</evidence>
<evidence type="ECO:0000259" key="13">
    <source>
        <dbReference type="PROSITE" id="PS50113"/>
    </source>
</evidence>
<evidence type="ECO:0000256" key="6">
    <source>
        <dbReference type="ARBA" id="ARBA00022679"/>
    </source>
</evidence>
<dbReference type="Pfam" id="PF08448">
    <property type="entry name" value="PAS_4"/>
    <property type="match status" value="1"/>
</dbReference>
<evidence type="ECO:0000259" key="12">
    <source>
        <dbReference type="PROSITE" id="PS50112"/>
    </source>
</evidence>
<organism evidence="14 15">
    <name type="scientific">Parasphingopyxis marina</name>
    <dbReference type="NCBI Taxonomy" id="2761622"/>
    <lineage>
        <taxon>Bacteria</taxon>
        <taxon>Pseudomonadati</taxon>
        <taxon>Pseudomonadota</taxon>
        <taxon>Alphaproteobacteria</taxon>
        <taxon>Sphingomonadales</taxon>
        <taxon>Sphingomonadaceae</taxon>
        <taxon>Parasphingopyxis</taxon>
    </lineage>
</organism>
<keyword evidence="3" id="KW-0597">Phosphoprotein</keyword>
<dbReference type="Gene3D" id="3.30.450.20">
    <property type="entry name" value="PAS domain"/>
    <property type="match status" value="2"/>
</dbReference>
<evidence type="ECO:0000256" key="5">
    <source>
        <dbReference type="ARBA" id="ARBA00022643"/>
    </source>
</evidence>
<dbReference type="InterPro" id="IPR011102">
    <property type="entry name" value="Sig_transdc_His_kinase_HWE"/>
</dbReference>
<evidence type="ECO:0000256" key="7">
    <source>
        <dbReference type="ARBA" id="ARBA00022737"/>
    </source>
</evidence>
<dbReference type="SMART" id="SM00091">
    <property type="entry name" value="PAS"/>
    <property type="match status" value="1"/>
</dbReference>
<keyword evidence="15" id="KW-1185">Reference proteome</keyword>
<dbReference type="EC" id="2.7.13.3" evidence="2"/>
<dbReference type="PANTHER" id="PTHR41523:SF7">
    <property type="entry name" value="HISTIDINE KINASE"/>
    <property type="match status" value="1"/>
</dbReference>
<dbReference type="GO" id="GO:0004673">
    <property type="term" value="F:protein histidine kinase activity"/>
    <property type="evidence" value="ECO:0007669"/>
    <property type="project" value="UniProtKB-EC"/>
</dbReference>
<dbReference type="PROSITE" id="PS50113">
    <property type="entry name" value="PAC"/>
    <property type="match status" value="1"/>
</dbReference>
<dbReference type="NCBIfam" id="TIGR00229">
    <property type="entry name" value="sensory_box"/>
    <property type="match status" value="1"/>
</dbReference>
<evidence type="ECO:0000256" key="1">
    <source>
        <dbReference type="ARBA" id="ARBA00000085"/>
    </source>
</evidence>
<sequence length="655" mass="72508">MGKYLRFLSAGGEMGSRIREADWSDSPFGPPQGWPQSLRSTLGICLRSSIPTCIYWGEELRLLYNDAWSFIPGPRHPAALGKPAREVWPDIWHIIEPQFQSVYDSREGFSTTEQLLEMQRFGHVEETYWDYSFTPIIGEDGDIVGILNQGQEVTQDVLQRRRAEMLLALDRAVRPLTAADEILDSALGLLATGIPAERIGYGEIDTEADTISVARCWTDGSMAHVSGTHPLAFFGSELGGQARTGEVVRIDDMESDPATAEPGVRERFRAIGLRSGLVVPAAGRAGTKAAIFAHASQPRSWHDHHVELLQAFGKRVREALFRARMETELQDSERRFRLIFEQAHDIIFTATIDQRITACNPAACAALELEAEEIIGRSIADFMPEKDFRRTRQMLRHKLDKGGTTNYDVTVIGASGREMHWEINSTLATDSEGHLIGLHAIARDITERRAFEERQKLLINELNHRVKNTLALVQGLALQTFREGREPADARAAFEERLVALAAAHDLLTREKWEGATLATLIDDSMRAVNRGNERRVTASGGHVQLPPKAAVSLAMAVHELATNAAKYGALSNPDGTVTIGWHVEGDRLRIDWRESGGPKVEKPTRKGFGTRMIERALAADLGGEIRLDFAPEGLCCSIDVPLPGMDMDTAEAAE</sequence>
<protein>
    <recommendedName>
        <fullName evidence="2">histidine kinase</fullName>
        <ecNumber evidence="2">2.7.13.3</ecNumber>
    </recommendedName>
</protein>
<keyword evidence="11" id="KW-0843">Virulence</keyword>
<comment type="catalytic activity">
    <reaction evidence="1">
        <text>ATP + protein L-histidine = ADP + protein N-phospho-L-histidine.</text>
        <dbReference type="EC" id="2.7.13.3"/>
    </reaction>
</comment>
<keyword evidence="10" id="KW-0067">ATP-binding</keyword>
<evidence type="ECO:0000256" key="9">
    <source>
        <dbReference type="ARBA" id="ARBA00022777"/>
    </source>
</evidence>
<dbReference type="SUPFAM" id="SSF55874">
    <property type="entry name" value="ATPase domain of HSP90 chaperone/DNA topoisomerase II/histidine kinase"/>
    <property type="match status" value="1"/>
</dbReference>
<evidence type="ECO:0000256" key="4">
    <source>
        <dbReference type="ARBA" id="ARBA00022630"/>
    </source>
</evidence>
<dbReference type="InterPro" id="IPR035965">
    <property type="entry name" value="PAS-like_dom_sf"/>
</dbReference>
<keyword evidence="9" id="KW-0418">Kinase</keyword>
<comment type="caution">
    <text evidence="14">The sequence shown here is derived from an EMBL/GenBank/DDBJ whole genome shotgun (WGS) entry which is preliminary data.</text>
</comment>
<keyword evidence="6" id="KW-0808">Transferase</keyword>
<feature type="domain" description="PAS" evidence="12">
    <location>
        <begin position="332"/>
        <end position="402"/>
    </location>
</feature>
<dbReference type="SUPFAM" id="SSF55781">
    <property type="entry name" value="GAF domain-like"/>
    <property type="match status" value="1"/>
</dbReference>
<dbReference type="InterPro" id="IPR000700">
    <property type="entry name" value="PAS-assoc_C"/>
</dbReference>
<dbReference type="InterPro" id="IPR003018">
    <property type="entry name" value="GAF"/>
</dbReference>
<evidence type="ECO:0000256" key="2">
    <source>
        <dbReference type="ARBA" id="ARBA00012438"/>
    </source>
</evidence>
<keyword evidence="7" id="KW-0677">Repeat</keyword>
<dbReference type="Gene3D" id="3.30.450.40">
    <property type="match status" value="1"/>
</dbReference>
<dbReference type="RefSeq" id="WP_185799822.1">
    <property type="nucleotide sequence ID" value="NZ_JACJVJ010000001.1"/>
</dbReference>
<dbReference type="SUPFAM" id="SSF55785">
    <property type="entry name" value="PYP-like sensor domain (PAS domain)"/>
    <property type="match status" value="2"/>
</dbReference>
<evidence type="ECO:0000256" key="8">
    <source>
        <dbReference type="ARBA" id="ARBA00022741"/>
    </source>
</evidence>
<evidence type="ECO:0000256" key="11">
    <source>
        <dbReference type="ARBA" id="ARBA00023026"/>
    </source>
</evidence>
<dbReference type="InterPro" id="IPR013656">
    <property type="entry name" value="PAS_4"/>
</dbReference>
<gene>
    <name evidence="14" type="ORF">H6P80_02830</name>
</gene>
<feature type="domain" description="PAC" evidence="13">
    <location>
        <begin position="405"/>
        <end position="457"/>
    </location>
</feature>
<dbReference type="PROSITE" id="PS50112">
    <property type="entry name" value="PAS"/>
    <property type="match status" value="1"/>
</dbReference>
<dbReference type="GO" id="GO:0005524">
    <property type="term" value="F:ATP binding"/>
    <property type="evidence" value="ECO:0007669"/>
    <property type="project" value="UniProtKB-KW"/>
</dbReference>
<dbReference type="InterPro" id="IPR029016">
    <property type="entry name" value="GAF-like_dom_sf"/>
</dbReference>
<dbReference type="PANTHER" id="PTHR41523">
    <property type="entry name" value="TWO-COMPONENT SYSTEM SENSOR PROTEIN"/>
    <property type="match status" value="1"/>
</dbReference>
<evidence type="ECO:0000256" key="3">
    <source>
        <dbReference type="ARBA" id="ARBA00022553"/>
    </source>
</evidence>
<dbReference type="InterPro" id="IPR000014">
    <property type="entry name" value="PAS"/>
</dbReference>
<keyword evidence="8" id="KW-0547">Nucleotide-binding</keyword>
<name>A0A842HX80_9SPHN</name>
<dbReference type="Pfam" id="PF07536">
    <property type="entry name" value="HWE_HK"/>
    <property type="match status" value="1"/>
</dbReference>
<evidence type="ECO:0000256" key="10">
    <source>
        <dbReference type="ARBA" id="ARBA00022840"/>
    </source>
</evidence>
<proteinExistence type="predicted"/>
<dbReference type="CDD" id="cd00130">
    <property type="entry name" value="PAS"/>
    <property type="match status" value="1"/>
</dbReference>
<dbReference type="SMART" id="SM00065">
    <property type="entry name" value="GAF"/>
    <property type="match status" value="1"/>
</dbReference>
<dbReference type="AlphaFoldDB" id="A0A842HX80"/>
<dbReference type="InterPro" id="IPR036890">
    <property type="entry name" value="HATPase_C_sf"/>
</dbReference>
<keyword evidence="5" id="KW-0288">FMN</keyword>
<dbReference type="Proteomes" id="UP000564378">
    <property type="component" value="Unassembled WGS sequence"/>
</dbReference>
<reference evidence="14 15" key="1">
    <citation type="submission" date="2020-08" db="EMBL/GenBank/DDBJ databases">
        <title>Draft genome sequence of Parasphingopyxis sp. GrpM-11.</title>
        <authorList>
            <person name="Oh J."/>
            <person name="Roh D.-H."/>
        </authorList>
    </citation>
    <scope>NUCLEOTIDE SEQUENCE [LARGE SCALE GENOMIC DNA]</scope>
    <source>
        <strain evidence="14 15">GrpM-11</strain>
    </source>
</reference>